<feature type="domain" description="Ig-like" evidence="5">
    <location>
        <begin position="122"/>
        <end position="210"/>
    </location>
</feature>
<keyword evidence="4" id="KW-1015">Disulfide bond</keyword>
<comment type="subcellular location">
    <subcellularLocation>
        <location evidence="1">Cytoplasm</location>
    </subcellularLocation>
</comment>
<evidence type="ECO:0000256" key="3">
    <source>
        <dbReference type="ARBA" id="ARBA00022553"/>
    </source>
</evidence>
<organism evidence="6 7">
    <name type="scientific">Sinocyclocheilus rhinocerous</name>
    <dbReference type="NCBI Taxonomy" id="307959"/>
    <lineage>
        <taxon>Eukaryota</taxon>
        <taxon>Metazoa</taxon>
        <taxon>Chordata</taxon>
        <taxon>Craniata</taxon>
        <taxon>Vertebrata</taxon>
        <taxon>Euteleostomi</taxon>
        <taxon>Actinopterygii</taxon>
        <taxon>Neopterygii</taxon>
        <taxon>Teleostei</taxon>
        <taxon>Ostariophysi</taxon>
        <taxon>Cypriniformes</taxon>
        <taxon>Cyprinidae</taxon>
        <taxon>Cyprininae</taxon>
        <taxon>Sinocyclocheilus</taxon>
    </lineage>
</organism>
<sequence>LGLHAICFFLNLVEILNLYVCFTLVIPAEFTKALQNQEVKEGESVTLMCEYSIPGVQFVWRKGLETLKSSEKYHMRQRKSCISLIIHNLKPEDSGNYTCICRDQRTMATLTVNGIDIDCYENKIIVFSFDLKLRNQMAEEGNSIILHCEISKPDTPVQWRKGSNLLRSGEKYKIRQRGCMLELKIFNLTQDDSGVYSCTSETTETSANITVSGKLVQFTSKGYQ</sequence>
<evidence type="ECO:0000256" key="1">
    <source>
        <dbReference type="ARBA" id="ARBA00004496"/>
    </source>
</evidence>
<dbReference type="SMART" id="SM00409">
    <property type="entry name" value="IG"/>
    <property type="match status" value="2"/>
</dbReference>
<dbReference type="InterPro" id="IPR003598">
    <property type="entry name" value="Ig_sub2"/>
</dbReference>
<dbReference type="SUPFAM" id="SSF48726">
    <property type="entry name" value="Immunoglobulin"/>
    <property type="match status" value="2"/>
</dbReference>
<dbReference type="InterPro" id="IPR036179">
    <property type="entry name" value="Ig-like_dom_sf"/>
</dbReference>
<dbReference type="InterPro" id="IPR007110">
    <property type="entry name" value="Ig-like_dom"/>
</dbReference>
<dbReference type="InterPro" id="IPR052385">
    <property type="entry name" value="Obscurin/Obscurin-like_Reg"/>
</dbReference>
<dbReference type="PANTHER" id="PTHR35971">
    <property type="entry name" value="SI:DKEY-31G6.6"/>
    <property type="match status" value="1"/>
</dbReference>
<dbReference type="SMART" id="SM00408">
    <property type="entry name" value="IGc2"/>
    <property type="match status" value="2"/>
</dbReference>
<feature type="domain" description="Ig-like" evidence="5">
    <location>
        <begin position="27"/>
        <end position="111"/>
    </location>
</feature>
<evidence type="ECO:0000259" key="5">
    <source>
        <dbReference type="PROSITE" id="PS50835"/>
    </source>
</evidence>
<dbReference type="InterPro" id="IPR003599">
    <property type="entry name" value="Ig_sub"/>
</dbReference>
<dbReference type="AlphaFoldDB" id="A0A673H557"/>
<evidence type="ECO:0000313" key="7">
    <source>
        <dbReference type="Proteomes" id="UP000472270"/>
    </source>
</evidence>
<dbReference type="InterPro" id="IPR013783">
    <property type="entry name" value="Ig-like_fold"/>
</dbReference>
<dbReference type="PANTHER" id="PTHR35971:SF5">
    <property type="entry name" value="OBSCURIN LIKE CYTOSKELETAL ADAPTOR 1"/>
    <property type="match status" value="1"/>
</dbReference>
<accession>A0A673H557</accession>
<dbReference type="Pfam" id="PF07679">
    <property type="entry name" value="I-set"/>
    <property type="match status" value="2"/>
</dbReference>
<keyword evidence="2" id="KW-0963">Cytoplasm</keyword>
<reference evidence="6" key="2">
    <citation type="submission" date="2025-09" db="UniProtKB">
        <authorList>
            <consortium name="Ensembl"/>
        </authorList>
    </citation>
    <scope>IDENTIFICATION</scope>
</reference>
<protein>
    <recommendedName>
        <fullName evidence="5">Ig-like domain-containing protein</fullName>
    </recommendedName>
</protein>
<keyword evidence="7" id="KW-1185">Reference proteome</keyword>
<proteinExistence type="predicted"/>
<reference evidence="6" key="1">
    <citation type="submission" date="2025-08" db="UniProtKB">
        <authorList>
            <consortium name="Ensembl"/>
        </authorList>
    </citation>
    <scope>IDENTIFICATION</scope>
</reference>
<evidence type="ECO:0000256" key="4">
    <source>
        <dbReference type="ARBA" id="ARBA00023157"/>
    </source>
</evidence>
<dbReference type="FunFam" id="2.60.40.10:FF:000228">
    <property type="entry name" value="obscurin isoform X4"/>
    <property type="match status" value="2"/>
</dbReference>
<dbReference type="InterPro" id="IPR013098">
    <property type="entry name" value="Ig_I-set"/>
</dbReference>
<evidence type="ECO:0000313" key="6">
    <source>
        <dbReference type="Ensembl" id="ENSSRHP00000020624.1"/>
    </source>
</evidence>
<dbReference type="GO" id="GO:0005737">
    <property type="term" value="C:cytoplasm"/>
    <property type="evidence" value="ECO:0007669"/>
    <property type="project" value="UniProtKB-SubCell"/>
</dbReference>
<evidence type="ECO:0000256" key="2">
    <source>
        <dbReference type="ARBA" id="ARBA00022490"/>
    </source>
</evidence>
<keyword evidence="3" id="KW-0597">Phosphoprotein</keyword>
<dbReference type="Ensembl" id="ENSSRHT00000021276.1">
    <property type="protein sequence ID" value="ENSSRHP00000020624.1"/>
    <property type="gene ID" value="ENSSRHG00000011014.1"/>
</dbReference>
<dbReference type="PROSITE" id="PS50835">
    <property type="entry name" value="IG_LIKE"/>
    <property type="match status" value="2"/>
</dbReference>
<name>A0A673H557_9TELE</name>
<dbReference type="Gene3D" id="2.60.40.10">
    <property type="entry name" value="Immunoglobulins"/>
    <property type="match status" value="2"/>
</dbReference>
<dbReference type="Proteomes" id="UP000472270">
    <property type="component" value="Unassembled WGS sequence"/>
</dbReference>